<dbReference type="PROSITE" id="PS51891">
    <property type="entry name" value="CENP_V_GFA"/>
    <property type="match status" value="1"/>
</dbReference>
<protein>
    <recommendedName>
        <fullName evidence="5">CENP-V/GFA domain-containing protein</fullName>
    </recommendedName>
</protein>
<keyword evidence="4" id="KW-0456">Lyase</keyword>
<dbReference type="PANTHER" id="PTHR33337">
    <property type="entry name" value="GFA DOMAIN-CONTAINING PROTEIN"/>
    <property type="match status" value="1"/>
</dbReference>
<evidence type="ECO:0000313" key="7">
    <source>
        <dbReference type="Proteomes" id="UP001501166"/>
    </source>
</evidence>
<dbReference type="InterPro" id="IPR011057">
    <property type="entry name" value="Mss4-like_sf"/>
</dbReference>
<keyword evidence="7" id="KW-1185">Reference proteome</keyword>
<evidence type="ECO:0000313" key="6">
    <source>
        <dbReference type="EMBL" id="GAA0357583.1"/>
    </source>
</evidence>
<evidence type="ECO:0000256" key="2">
    <source>
        <dbReference type="ARBA" id="ARBA00022723"/>
    </source>
</evidence>
<dbReference type="Gene3D" id="3.90.1590.10">
    <property type="entry name" value="glutathione-dependent formaldehyde- activating enzyme (gfa)"/>
    <property type="match status" value="1"/>
</dbReference>
<dbReference type="Proteomes" id="UP001501166">
    <property type="component" value="Unassembled WGS sequence"/>
</dbReference>
<dbReference type="RefSeq" id="WP_343754258.1">
    <property type="nucleotide sequence ID" value="NZ_BAAACW010000048.1"/>
</dbReference>
<evidence type="ECO:0000256" key="1">
    <source>
        <dbReference type="ARBA" id="ARBA00005495"/>
    </source>
</evidence>
<evidence type="ECO:0000259" key="5">
    <source>
        <dbReference type="PROSITE" id="PS51891"/>
    </source>
</evidence>
<dbReference type="SUPFAM" id="SSF51316">
    <property type="entry name" value="Mss4-like"/>
    <property type="match status" value="1"/>
</dbReference>
<dbReference type="Pfam" id="PF04828">
    <property type="entry name" value="GFA"/>
    <property type="match status" value="1"/>
</dbReference>
<feature type="domain" description="CENP-V/GFA" evidence="5">
    <location>
        <begin position="2"/>
        <end position="83"/>
    </location>
</feature>
<accession>A0ABP3H2H3</accession>
<evidence type="ECO:0000256" key="4">
    <source>
        <dbReference type="ARBA" id="ARBA00023239"/>
    </source>
</evidence>
<organism evidence="6 7">
    <name type="scientific">Alkalibacterium iburiense</name>
    <dbReference type="NCBI Taxonomy" id="290589"/>
    <lineage>
        <taxon>Bacteria</taxon>
        <taxon>Bacillati</taxon>
        <taxon>Bacillota</taxon>
        <taxon>Bacilli</taxon>
        <taxon>Lactobacillales</taxon>
        <taxon>Carnobacteriaceae</taxon>
        <taxon>Alkalibacterium</taxon>
    </lineage>
</organism>
<comment type="caution">
    <text evidence="6">The sequence shown here is derived from an EMBL/GenBank/DDBJ whole genome shotgun (WGS) entry which is preliminary data.</text>
</comment>
<sequence length="83" mass="9175">MIKGKCLCGETEVEVENINDTVIICHCSMCRKQAGGPLFFSNAIKNKAFTLTKGSNLSVYPSSEAAERAFCKVYGTFIYVLQR</sequence>
<dbReference type="PANTHER" id="PTHR33337:SF40">
    <property type="entry name" value="CENP-V_GFA DOMAIN-CONTAINING PROTEIN-RELATED"/>
    <property type="match status" value="1"/>
</dbReference>
<gene>
    <name evidence="6" type="ORF">GCM10008932_08020</name>
</gene>
<reference evidence="7" key="1">
    <citation type="journal article" date="2019" name="Int. J. Syst. Evol. Microbiol.">
        <title>The Global Catalogue of Microorganisms (GCM) 10K type strain sequencing project: providing services to taxonomists for standard genome sequencing and annotation.</title>
        <authorList>
            <consortium name="The Broad Institute Genomics Platform"/>
            <consortium name="The Broad Institute Genome Sequencing Center for Infectious Disease"/>
            <person name="Wu L."/>
            <person name="Ma J."/>
        </authorList>
    </citation>
    <scope>NUCLEOTIDE SEQUENCE [LARGE SCALE GENOMIC DNA]</scope>
    <source>
        <strain evidence="7">JCM 12662</strain>
    </source>
</reference>
<comment type="similarity">
    <text evidence="1">Belongs to the Gfa family.</text>
</comment>
<keyword evidence="3" id="KW-0862">Zinc</keyword>
<dbReference type="InterPro" id="IPR006913">
    <property type="entry name" value="CENP-V/GFA"/>
</dbReference>
<dbReference type="EMBL" id="BAAACW010000048">
    <property type="protein sequence ID" value="GAA0357583.1"/>
    <property type="molecule type" value="Genomic_DNA"/>
</dbReference>
<proteinExistence type="inferred from homology"/>
<evidence type="ECO:0000256" key="3">
    <source>
        <dbReference type="ARBA" id="ARBA00022833"/>
    </source>
</evidence>
<name>A0ABP3H2H3_9LACT</name>
<keyword evidence="2" id="KW-0479">Metal-binding</keyword>